<keyword evidence="1" id="KW-0812">Transmembrane</keyword>
<dbReference type="InterPro" id="IPR006311">
    <property type="entry name" value="TAT_signal"/>
</dbReference>
<reference evidence="3" key="1">
    <citation type="submission" date="2021-01" db="EMBL/GenBank/DDBJ databases">
        <title>Novel species in genus Nocardioides.</title>
        <authorList>
            <person name="Zhang G."/>
        </authorList>
    </citation>
    <scope>NUCLEOTIDE SEQUENCE</scope>
    <source>
        <strain evidence="3">Zg-536</strain>
    </source>
</reference>
<evidence type="ECO:0000256" key="2">
    <source>
        <dbReference type="SAM" id="SignalP"/>
    </source>
</evidence>
<feature type="chain" id="PRO_5038060142" evidence="2">
    <location>
        <begin position="37"/>
        <end position="348"/>
    </location>
</feature>
<comment type="caution">
    <text evidence="3">The sequence shown here is derived from an EMBL/GenBank/DDBJ whole genome shotgun (WGS) entry which is preliminary data.</text>
</comment>
<keyword evidence="1" id="KW-0472">Membrane</keyword>
<evidence type="ECO:0000313" key="3">
    <source>
        <dbReference type="EMBL" id="MBM9461775.1"/>
    </source>
</evidence>
<feature type="transmembrane region" description="Helical" evidence="1">
    <location>
        <begin position="320"/>
        <end position="340"/>
    </location>
</feature>
<keyword evidence="2" id="KW-0732">Signal</keyword>
<dbReference type="Proteomes" id="UP000663791">
    <property type="component" value="Unassembled WGS sequence"/>
</dbReference>
<gene>
    <name evidence="3" type="ORF">JK386_17930</name>
</gene>
<protein>
    <submittedName>
        <fullName evidence="3">Uncharacterized protein</fullName>
    </submittedName>
</protein>
<dbReference type="RefSeq" id="WP_205293096.1">
    <property type="nucleotide sequence ID" value="NZ_CP074406.1"/>
</dbReference>
<evidence type="ECO:0000313" key="4">
    <source>
        <dbReference type="Proteomes" id="UP000663791"/>
    </source>
</evidence>
<dbReference type="AlphaFoldDB" id="A0A938YCE7"/>
<proteinExistence type="predicted"/>
<organism evidence="3 4">
    <name type="scientific">Nocardioides faecalis</name>
    <dbReference type="NCBI Taxonomy" id="2803858"/>
    <lineage>
        <taxon>Bacteria</taxon>
        <taxon>Bacillati</taxon>
        <taxon>Actinomycetota</taxon>
        <taxon>Actinomycetes</taxon>
        <taxon>Propionibacteriales</taxon>
        <taxon>Nocardioidaceae</taxon>
        <taxon>Nocardioides</taxon>
    </lineage>
</organism>
<keyword evidence="4" id="KW-1185">Reference proteome</keyword>
<evidence type="ECO:0000256" key="1">
    <source>
        <dbReference type="SAM" id="Phobius"/>
    </source>
</evidence>
<accession>A0A938YCE7</accession>
<feature type="signal peptide" evidence="2">
    <location>
        <begin position="1"/>
        <end position="36"/>
    </location>
</feature>
<dbReference type="EMBL" id="JAERTX010000027">
    <property type="protein sequence ID" value="MBM9461775.1"/>
    <property type="molecule type" value="Genomic_DNA"/>
</dbReference>
<dbReference type="PROSITE" id="PS51318">
    <property type="entry name" value="TAT"/>
    <property type="match status" value="1"/>
</dbReference>
<keyword evidence="1" id="KW-1133">Transmembrane helix</keyword>
<sequence length="348" mass="35717">MSAAMTYRRRGLTVSALLIAALLAAVLLGQAPVAAAATPETDRLCSHDKLRCSVQAPPRWIAGSTHQLGVTGRPDTKVNLQAYRVTTSAAGAVRWHKVGSEIAITTNDDGWGSADHTLPPLPDDTHGGPVILAPAEARGQDLSDVLGAWTELVGETPELVGDGFATSKPVGTRLPLLLDHVVPGSEYAVERLDGTSWLPVPSAAGATAPAATARCEATQCTVGYVLPRGLSAQAHDFRLVDLRRGTPVLTWSARPDSSGTPRPVPAPEVFPALGASVTGSQAASVGLDGAAVVRPRGRNLDVPTSDAGISAAPSAGAHSVGSVQVVAGGLAALALLLVLVPTSRRRTR</sequence>
<name>A0A938YCE7_9ACTN</name>